<dbReference type="PROSITE" id="PS50994">
    <property type="entry name" value="INTEGRASE"/>
    <property type="match status" value="1"/>
</dbReference>
<dbReference type="Gene3D" id="3.30.70.270">
    <property type="match status" value="2"/>
</dbReference>
<feature type="domain" description="RNase H type-1" evidence="14">
    <location>
        <begin position="571"/>
        <end position="718"/>
    </location>
</feature>
<dbReference type="Gene3D" id="2.30.30.850">
    <property type="match status" value="1"/>
</dbReference>
<dbReference type="Gene3D" id="3.30.420.10">
    <property type="entry name" value="Ribonuclease H-like superfamily/Ribonuclease H"/>
    <property type="match status" value="2"/>
</dbReference>
<feature type="domain" description="Reverse transcriptase" evidence="13">
    <location>
        <begin position="138"/>
        <end position="326"/>
    </location>
</feature>
<reference evidence="16" key="1">
    <citation type="submission" date="2009-03" db="EMBL/GenBank/DDBJ databases">
        <authorList>
            <person name="Warren W."/>
            <person name="Ye L."/>
            <person name="Minx P."/>
            <person name="Worley K."/>
            <person name="Gibbs R."/>
            <person name="Wilson R.K."/>
        </authorList>
    </citation>
    <scope>NUCLEOTIDE SEQUENCE [LARGE SCALE GENOMIC DNA]</scope>
</reference>
<dbReference type="SUPFAM" id="SSF56672">
    <property type="entry name" value="DNA/RNA polymerases"/>
    <property type="match status" value="1"/>
</dbReference>
<dbReference type="InterPro" id="IPR043128">
    <property type="entry name" value="Rev_trsase/Diguanyl_cyclase"/>
</dbReference>
<dbReference type="Gene3D" id="1.10.340.70">
    <property type="match status" value="1"/>
</dbReference>
<evidence type="ECO:0000256" key="3">
    <source>
        <dbReference type="ARBA" id="ARBA00012493"/>
    </source>
</evidence>
<dbReference type="GO" id="GO:0006310">
    <property type="term" value="P:DNA recombination"/>
    <property type="evidence" value="ECO:0007669"/>
    <property type="project" value="UniProtKB-KW"/>
</dbReference>
<dbReference type="GO" id="GO:0015074">
    <property type="term" value="P:DNA integration"/>
    <property type="evidence" value="ECO:0007669"/>
    <property type="project" value="InterPro"/>
</dbReference>
<dbReference type="EC" id="3.1.26.4" evidence="2"/>
<evidence type="ECO:0000259" key="13">
    <source>
        <dbReference type="PROSITE" id="PS50878"/>
    </source>
</evidence>
<dbReference type="PANTHER" id="PTHR41694:SF5">
    <property type="entry name" value="RIBONUCLEASE H"/>
    <property type="match status" value="1"/>
</dbReference>
<dbReference type="Pfam" id="PF00075">
    <property type="entry name" value="RNase_H"/>
    <property type="match status" value="1"/>
</dbReference>
<dbReference type="SUPFAM" id="SSF53098">
    <property type="entry name" value="Ribonuclease H-like"/>
    <property type="match status" value="2"/>
</dbReference>
<dbReference type="InterPro" id="IPR040643">
    <property type="entry name" value="MLVIN_C"/>
</dbReference>
<evidence type="ECO:0000256" key="11">
    <source>
        <dbReference type="ARBA" id="ARBA00023172"/>
    </source>
</evidence>
<evidence type="ECO:0000259" key="12">
    <source>
        <dbReference type="PROSITE" id="PS50175"/>
    </source>
</evidence>
<keyword evidence="11" id="KW-0233">DNA recombination</keyword>
<reference evidence="16" key="3">
    <citation type="submission" date="2025-09" db="UniProtKB">
        <authorList>
            <consortium name="Ensembl"/>
        </authorList>
    </citation>
    <scope>IDENTIFICATION</scope>
</reference>
<dbReference type="InterPro" id="IPR001584">
    <property type="entry name" value="Integrase_cat-core"/>
</dbReference>
<dbReference type="InterPro" id="IPR036397">
    <property type="entry name" value="RNaseH_sf"/>
</dbReference>
<dbReference type="GO" id="GO:0035613">
    <property type="term" value="F:RNA stem-loop binding"/>
    <property type="evidence" value="ECO:0007669"/>
    <property type="project" value="TreeGrafter"/>
</dbReference>
<proteinExistence type="inferred from homology"/>
<evidence type="ECO:0000256" key="4">
    <source>
        <dbReference type="ARBA" id="ARBA00018735"/>
    </source>
</evidence>
<evidence type="ECO:0000256" key="10">
    <source>
        <dbReference type="ARBA" id="ARBA00022918"/>
    </source>
</evidence>
<dbReference type="PROSITE" id="PS50879">
    <property type="entry name" value="RNASE_H_1"/>
    <property type="match status" value="1"/>
</dbReference>
<keyword evidence="10" id="KW-0695">RNA-directed DNA polymerase</keyword>
<dbReference type="AlphaFoldDB" id="A0A5F4WKG5"/>
<evidence type="ECO:0000313" key="17">
    <source>
        <dbReference type="Proteomes" id="UP000008225"/>
    </source>
</evidence>
<dbReference type="InterPro" id="IPR043502">
    <property type="entry name" value="DNA/RNA_pol_sf"/>
</dbReference>
<evidence type="ECO:0000259" key="14">
    <source>
        <dbReference type="PROSITE" id="PS50879"/>
    </source>
</evidence>
<dbReference type="Gene3D" id="2.40.70.10">
    <property type="entry name" value="Acid Proteases"/>
    <property type="match status" value="1"/>
</dbReference>
<feature type="domain" description="Peptidase A2" evidence="12">
    <location>
        <begin position="1"/>
        <end position="44"/>
    </location>
</feature>
<keyword evidence="17" id="KW-1185">Reference proteome</keyword>
<dbReference type="InterPro" id="IPR002156">
    <property type="entry name" value="RNaseH_domain"/>
</dbReference>
<protein>
    <recommendedName>
        <fullName evidence="4">Gag-Pol polyprotein</fullName>
        <ecNumber evidence="3">2.7.7.49</ecNumber>
        <ecNumber evidence="2">3.1.26.4</ecNumber>
    </recommendedName>
</protein>
<dbReference type="PROSITE" id="PS50175">
    <property type="entry name" value="ASP_PROT_RETROV"/>
    <property type="match status" value="1"/>
</dbReference>
<dbReference type="OMA" id="GWQPCLR"/>
<dbReference type="GO" id="GO:0004523">
    <property type="term" value="F:RNA-DNA hybrid ribonuclease activity"/>
    <property type="evidence" value="ECO:0007669"/>
    <property type="project" value="UniProtKB-EC"/>
</dbReference>
<dbReference type="PANTHER" id="PTHR41694">
    <property type="entry name" value="ENDOGENOUS RETROVIRUS GROUP K MEMBER POL PROTEIN"/>
    <property type="match status" value="1"/>
</dbReference>
<name>A0A5F4WKG5_CALJA</name>
<dbReference type="GO" id="GO:0000731">
    <property type="term" value="P:DNA synthesis involved in DNA repair"/>
    <property type="evidence" value="ECO:0007669"/>
    <property type="project" value="UniProtKB-ARBA"/>
</dbReference>
<sequence>MGIDGTPSIPYQTPPLMCSYNSTPFTHSFLVIPTCPVPLLGRDILSKLKAVITFPSANAHSLFLLALTSDTEPQKALSELLPGVHPQVWDINNPSVATHHQPVQVRLKDSSPHFLCRPQFPISKAHCMGIRPIIEKLKGQGLLIPINSPCNTPILPVRKPSGQYRLVQDLRLVNEAVIPIHPVVPNPYTILSNIPPETTCFSVLDLKDAFFTIPLHPNSYFIFAFTWDDPLTNMSQQLAWTVLPQGFRDSPHLFDQALATDLLHCNLKPSHLLQYVDDLLICSPTRQECIQATTALLNFLGDKGYRVSPTKAQIASPTVTYLGIQLTPGRWSITIDRLQALKVLQAPESAKEILSFLGLVGFFHHWVPNYALLAKPLYHAATEAPEGPLSSPGSVNRAFKSLLNALCTSTSLALPNPNLPFQLYTDEKQHTAVGVLVQPVGKTLLPIDYLSRQLDPTERGWQPCLRALAAAVTLTTEALKINLQLPLQVFSPHRLTELLSQHSLPHLGPSHIQLLHLLFIENPNITLSHCSSLNPATLLPCPPYARPLHSCTEILKLAQSPRPDLLPQPLPSASITIFVNGSSIPHPTGPWRVAYAVVTHSEIIETRPFPLGTTSQQAELVALTRALSWSQNKEVNIYTDSKYAFLIAHSHCMIWKERGFLTTKGTPVLNGKLIAALIQAVQLPSKVAIVHCKGHQSLNSPVAAGNAFADRVAKDTARNHPPPTSTLCFLSKSYSPQYSTSELQALQSTPGVRFRDDWAFKHNLLILPEKQKYQIIQDIHNSLHIRPKALYRFLNPLFHPHHLLSTIQEVQSSCTVCAKTNSQGSFHPRCQLHQLRGFLPGQDWQIDFTHMPKHKQYRYLLTIVDTFSGWIEAYPTASESAGTVATHLIQDIIPRFGLPATIQSDNGPAFISKVTNAVSTSLGIQWKLHATYHLQSSGKVEWANGLIKEHLTKLMLELRQSWVTLLPIALTRVRASPRGPSQLSPFELLYGRPFLLSTPPPPETTPLDSYLPYFTLLHSLLREHANASLPQPTQPSENTQKVSPGDSVLIRSLSPKPLAPKWEGPYTVLLTTPSAIRIAEIPSWVHLSWVKKAPHGPSLCWKAIPTGPLSVKLTRA</sequence>
<keyword evidence="7" id="KW-0540">Nuclease</keyword>
<evidence type="ECO:0000256" key="8">
    <source>
        <dbReference type="ARBA" id="ARBA00022759"/>
    </source>
</evidence>
<dbReference type="GeneTree" id="ENSGT00940000160750"/>
<evidence type="ECO:0000256" key="1">
    <source>
        <dbReference type="ARBA" id="ARBA00010879"/>
    </source>
</evidence>
<dbReference type="InterPro" id="IPR021109">
    <property type="entry name" value="Peptidase_aspartic_dom_sf"/>
</dbReference>
<dbReference type="GO" id="GO:0006261">
    <property type="term" value="P:DNA-templated DNA replication"/>
    <property type="evidence" value="ECO:0007669"/>
    <property type="project" value="UniProtKB-ARBA"/>
</dbReference>
<dbReference type="GO" id="GO:0004190">
    <property type="term" value="F:aspartic-type endopeptidase activity"/>
    <property type="evidence" value="ECO:0007669"/>
    <property type="project" value="InterPro"/>
</dbReference>
<dbReference type="Pfam" id="PF00078">
    <property type="entry name" value="RVT_1"/>
    <property type="match status" value="1"/>
</dbReference>
<dbReference type="GO" id="GO:0003964">
    <property type="term" value="F:RNA-directed DNA polymerase activity"/>
    <property type="evidence" value="ECO:0007669"/>
    <property type="project" value="UniProtKB-KW"/>
</dbReference>
<organism evidence="16 17">
    <name type="scientific">Callithrix jacchus</name>
    <name type="common">White-tufted-ear marmoset</name>
    <name type="synonym">Simia Jacchus</name>
    <dbReference type="NCBI Taxonomy" id="9483"/>
    <lineage>
        <taxon>Eukaryota</taxon>
        <taxon>Metazoa</taxon>
        <taxon>Chordata</taxon>
        <taxon>Craniata</taxon>
        <taxon>Vertebrata</taxon>
        <taxon>Euteleostomi</taxon>
        <taxon>Mammalia</taxon>
        <taxon>Eutheria</taxon>
        <taxon>Euarchontoglires</taxon>
        <taxon>Primates</taxon>
        <taxon>Haplorrhini</taxon>
        <taxon>Platyrrhini</taxon>
        <taxon>Cebidae</taxon>
        <taxon>Callitrichinae</taxon>
        <taxon>Callithrix</taxon>
        <taxon>Callithrix</taxon>
    </lineage>
</organism>
<evidence type="ECO:0000259" key="15">
    <source>
        <dbReference type="PROSITE" id="PS50994"/>
    </source>
</evidence>
<dbReference type="Bgee" id="ENSCJAG00000063455">
    <property type="expression patterns" value="Expressed in liver and 6 other cell types or tissues"/>
</dbReference>
<keyword evidence="6" id="KW-0548">Nucleotidyltransferase</keyword>
<reference evidence="16" key="2">
    <citation type="submission" date="2025-08" db="UniProtKB">
        <authorList>
            <consortium name="Ensembl"/>
        </authorList>
    </citation>
    <scope>IDENTIFICATION</scope>
</reference>
<evidence type="ECO:0000256" key="7">
    <source>
        <dbReference type="ARBA" id="ARBA00022722"/>
    </source>
</evidence>
<dbReference type="InterPro" id="IPR001995">
    <property type="entry name" value="Peptidase_A2_cat"/>
</dbReference>
<evidence type="ECO:0000313" key="16">
    <source>
        <dbReference type="Ensembl" id="ENSCJAP00000078223.2"/>
    </source>
</evidence>
<dbReference type="InterPro" id="IPR000477">
    <property type="entry name" value="RT_dom"/>
</dbReference>
<evidence type="ECO:0000256" key="2">
    <source>
        <dbReference type="ARBA" id="ARBA00012180"/>
    </source>
</evidence>
<dbReference type="Proteomes" id="UP000008225">
    <property type="component" value="Chromosome 5"/>
</dbReference>
<dbReference type="InterPro" id="IPR041577">
    <property type="entry name" value="RT_RNaseH_2"/>
</dbReference>
<dbReference type="Gene3D" id="3.10.20.370">
    <property type="match status" value="1"/>
</dbReference>
<keyword evidence="9" id="KW-0378">Hydrolase</keyword>
<comment type="similarity">
    <text evidence="1">Belongs to the beta type-B retroviral polymerase family. HERV class-II K(HML-2) pol subfamily.</text>
</comment>
<dbReference type="Pfam" id="PF00665">
    <property type="entry name" value="rve"/>
    <property type="match status" value="1"/>
</dbReference>
<dbReference type="SUPFAM" id="SSF50630">
    <property type="entry name" value="Acid proteases"/>
    <property type="match status" value="1"/>
</dbReference>
<evidence type="ECO:0000256" key="5">
    <source>
        <dbReference type="ARBA" id="ARBA00022679"/>
    </source>
</evidence>
<dbReference type="InterPro" id="IPR012337">
    <property type="entry name" value="RNaseH-like_sf"/>
</dbReference>
<dbReference type="Pfam" id="PF18697">
    <property type="entry name" value="MLVIN_C"/>
    <property type="match status" value="1"/>
</dbReference>
<keyword evidence="8" id="KW-0255">Endonuclease</keyword>
<evidence type="ECO:0000256" key="6">
    <source>
        <dbReference type="ARBA" id="ARBA00022695"/>
    </source>
</evidence>
<dbReference type="Pfam" id="PF17919">
    <property type="entry name" value="RT_RNaseH_2"/>
    <property type="match status" value="1"/>
</dbReference>
<dbReference type="InParanoid" id="A0A5F4WKG5"/>
<dbReference type="CDD" id="cd09273">
    <property type="entry name" value="RNase_HI_RT_Bel"/>
    <property type="match status" value="1"/>
</dbReference>
<dbReference type="Ensembl" id="ENSCJAT00000094063.2">
    <property type="protein sequence ID" value="ENSCJAP00000078223.2"/>
    <property type="gene ID" value="ENSCJAG00000063455.2"/>
</dbReference>
<dbReference type="Gene3D" id="3.10.10.10">
    <property type="entry name" value="HIV Type 1 Reverse Transcriptase, subunit A, domain 1"/>
    <property type="match status" value="1"/>
</dbReference>
<accession>A0A5F4WKG5</accession>
<dbReference type="STRING" id="9483.ENSCJAP00000078223"/>
<keyword evidence="5" id="KW-0808">Transferase</keyword>
<evidence type="ECO:0000256" key="9">
    <source>
        <dbReference type="ARBA" id="ARBA00022801"/>
    </source>
</evidence>
<dbReference type="GO" id="GO:0006508">
    <property type="term" value="P:proteolysis"/>
    <property type="evidence" value="ECO:0007669"/>
    <property type="project" value="InterPro"/>
</dbReference>
<feature type="domain" description="Integrase catalytic" evidence="15">
    <location>
        <begin position="836"/>
        <end position="993"/>
    </location>
</feature>
<dbReference type="PROSITE" id="PS50878">
    <property type="entry name" value="RT_POL"/>
    <property type="match status" value="1"/>
</dbReference>
<dbReference type="EC" id="2.7.7.49" evidence="3"/>